<dbReference type="InterPro" id="IPR025558">
    <property type="entry name" value="DUF4283"/>
</dbReference>
<organism evidence="4 5">
    <name type="scientific">Cuscuta campestris</name>
    <dbReference type="NCBI Taxonomy" id="132261"/>
    <lineage>
        <taxon>Eukaryota</taxon>
        <taxon>Viridiplantae</taxon>
        <taxon>Streptophyta</taxon>
        <taxon>Embryophyta</taxon>
        <taxon>Tracheophyta</taxon>
        <taxon>Spermatophyta</taxon>
        <taxon>Magnoliopsida</taxon>
        <taxon>eudicotyledons</taxon>
        <taxon>Gunneridae</taxon>
        <taxon>Pentapetalae</taxon>
        <taxon>asterids</taxon>
        <taxon>lamiids</taxon>
        <taxon>Solanales</taxon>
        <taxon>Convolvulaceae</taxon>
        <taxon>Cuscuteae</taxon>
        <taxon>Cuscuta</taxon>
        <taxon>Cuscuta subgen. Grammica</taxon>
        <taxon>Cuscuta sect. Cleistogrammica</taxon>
    </lineage>
</organism>
<dbReference type="Pfam" id="PF14111">
    <property type="entry name" value="DUF4283"/>
    <property type="match status" value="1"/>
</dbReference>
<evidence type="ECO:0000313" key="4">
    <source>
        <dbReference type="EMBL" id="VFQ98000.1"/>
    </source>
</evidence>
<gene>
    <name evidence="4" type="ORF">CCAM_LOCUS39776</name>
</gene>
<dbReference type="InterPro" id="IPR001878">
    <property type="entry name" value="Znf_CCHC"/>
</dbReference>
<evidence type="ECO:0000256" key="2">
    <source>
        <dbReference type="SAM" id="MobiDB-lite"/>
    </source>
</evidence>
<dbReference type="EMBL" id="OOIL02006556">
    <property type="protein sequence ID" value="VFQ98000.1"/>
    <property type="molecule type" value="Genomic_DNA"/>
</dbReference>
<feature type="compositionally biased region" description="Basic and acidic residues" evidence="2">
    <location>
        <begin position="285"/>
        <end position="297"/>
    </location>
</feature>
<protein>
    <recommendedName>
        <fullName evidence="3">CCHC-type domain-containing protein</fullName>
    </recommendedName>
</protein>
<feature type="domain" description="CCHC-type" evidence="3">
    <location>
        <begin position="223"/>
        <end position="238"/>
    </location>
</feature>
<keyword evidence="5" id="KW-1185">Reference proteome</keyword>
<keyword evidence="1" id="KW-0479">Metal-binding</keyword>
<dbReference type="OrthoDB" id="851886at2759"/>
<dbReference type="PANTHER" id="PTHR33233">
    <property type="entry name" value="ENDONUCLEASE/EXONUCLEASE/PHOSPHATASE"/>
    <property type="match status" value="1"/>
</dbReference>
<dbReference type="AlphaFoldDB" id="A0A484NAD3"/>
<feature type="region of interest" description="Disordered" evidence="2">
    <location>
        <begin position="268"/>
        <end position="300"/>
    </location>
</feature>
<keyword evidence="1" id="KW-0863">Zinc-finger</keyword>
<dbReference type="Proteomes" id="UP000595140">
    <property type="component" value="Unassembled WGS sequence"/>
</dbReference>
<proteinExistence type="predicted"/>
<evidence type="ECO:0000259" key="3">
    <source>
        <dbReference type="PROSITE" id="PS50158"/>
    </source>
</evidence>
<reference evidence="4 5" key="1">
    <citation type="submission" date="2018-04" db="EMBL/GenBank/DDBJ databases">
        <authorList>
            <person name="Vogel A."/>
        </authorList>
    </citation>
    <scope>NUCLEOTIDE SEQUENCE [LARGE SCALE GENOMIC DNA]</scope>
</reference>
<dbReference type="SUPFAM" id="SSF57756">
    <property type="entry name" value="Retrovirus zinc finger-like domains"/>
    <property type="match status" value="1"/>
</dbReference>
<dbReference type="GO" id="GO:0003676">
    <property type="term" value="F:nucleic acid binding"/>
    <property type="evidence" value="ECO:0007669"/>
    <property type="project" value="InterPro"/>
</dbReference>
<sequence>MNTPSGNDPKQGLETRSPEYESGQEILVNQEDKEDDNNIIQKVPTYAEVLRSDEVQVDLSFLQYDEINGQRVARITEEDIIVSEGIWDCAIICCVLGANPPLEVMKGFITRIWKDFEVDDISFHKEGQFIVHFKSSEKRDEVAKRKYYYFDNKPMMVQKWHPGTQLNLMELNMFQSGSNSLDWMLNIGASQVHQDFPDTIKFVDNGGRVIEQPVSYEWKPSICSKCGKMGHVGEHCRKKEGRLERVIQKKIWRPKIIVNDNTVDRTIENTPRQEPMAEDNTPANARDKNEDKEEEAGFKLVTGKKAARRLTIEDLINQEQPIRESPYGHYPFLQ</sequence>
<dbReference type="PANTHER" id="PTHR33233:SF17">
    <property type="entry name" value="DUF4283 DOMAIN-CONTAINING PROTEIN"/>
    <property type="match status" value="1"/>
</dbReference>
<dbReference type="PROSITE" id="PS50158">
    <property type="entry name" value="ZF_CCHC"/>
    <property type="match status" value="1"/>
</dbReference>
<name>A0A484NAD3_9ASTE</name>
<dbReference type="InterPro" id="IPR036875">
    <property type="entry name" value="Znf_CCHC_sf"/>
</dbReference>
<accession>A0A484NAD3</accession>
<dbReference type="GO" id="GO:0008270">
    <property type="term" value="F:zinc ion binding"/>
    <property type="evidence" value="ECO:0007669"/>
    <property type="project" value="UniProtKB-KW"/>
</dbReference>
<keyword evidence="1" id="KW-0862">Zinc</keyword>
<feature type="region of interest" description="Disordered" evidence="2">
    <location>
        <begin position="1"/>
        <end position="34"/>
    </location>
</feature>
<evidence type="ECO:0000313" key="5">
    <source>
        <dbReference type="Proteomes" id="UP000595140"/>
    </source>
</evidence>
<evidence type="ECO:0000256" key="1">
    <source>
        <dbReference type="PROSITE-ProRule" id="PRU00047"/>
    </source>
</evidence>